<organism evidence="1 2">
    <name type="scientific">Pristionchus fissidentatus</name>
    <dbReference type="NCBI Taxonomy" id="1538716"/>
    <lineage>
        <taxon>Eukaryota</taxon>
        <taxon>Metazoa</taxon>
        <taxon>Ecdysozoa</taxon>
        <taxon>Nematoda</taxon>
        <taxon>Chromadorea</taxon>
        <taxon>Rhabditida</taxon>
        <taxon>Rhabditina</taxon>
        <taxon>Diplogasteromorpha</taxon>
        <taxon>Diplogasteroidea</taxon>
        <taxon>Neodiplogasteridae</taxon>
        <taxon>Pristionchus</taxon>
    </lineage>
</organism>
<sequence length="126" mass="14040">CSPKLVAKSDSLDEKVNDNATVTTFDQTLTAATANHSKTSIALKQIKKEQQEKANDELLEIMDQREQKAVERKKKQEMLKNAPTLASTVQRLRGRRGPSILSRLIGPLPGDLIIGKSTKKRRMGEE</sequence>
<gene>
    <name evidence="1" type="ORF">PFISCL1PPCAC_27732</name>
</gene>
<reference evidence="1" key="1">
    <citation type="submission" date="2023-10" db="EMBL/GenBank/DDBJ databases">
        <title>Genome assembly of Pristionchus species.</title>
        <authorList>
            <person name="Yoshida K."/>
            <person name="Sommer R.J."/>
        </authorList>
    </citation>
    <scope>NUCLEOTIDE SEQUENCE</scope>
    <source>
        <strain evidence="1">RS5133</strain>
    </source>
</reference>
<keyword evidence="2" id="KW-1185">Reference proteome</keyword>
<dbReference type="EMBL" id="BTSY01000007">
    <property type="protein sequence ID" value="GMT36435.1"/>
    <property type="molecule type" value="Genomic_DNA"/>
</dbReference>
<proteinExistence type="predicted"/>
<name>A0AAV5X0K5_9BILA</name>
<dbReference type="Proteomes" id="UP001432322">
    <property type="component" value="Unassembled WGS sequence"/>
</dbReference>
<comment type="caution">
    <text evidence="1">The sequence shown here is derived from an EMBL/GenBank/DDBJ whole genome shotgun (WGS) entry which is preliminary data.</text>
</comment>
<evidence type="ECO:0000313" key="1">
    <source>
        <dbReference type="EMBL" id="GMT36435.1"/>
    </source>
</evidence>
<evidence type="ECO:0000313" key="2">
    <source>
        <dbReference type="Proteomes" id="UP001432322"/>
    </source>
</evidence>
<protein>
    <submittedName>
        <fullName evidence="1">Uncharacterized protein</fullName>
    </submittedName>
</protein>
<feature type="non-terminal residue" evidence="1">
    <location>
        <position position="1"/>
    </location>
</feature>
<dbReference type="AlphaFoldDB" id="A0AAV5X0K5"/>
<accession>A0AAV5X0K5</accession>